<reference evidence="1" key="1">
    <citation type="submission" date="2020-12" db="EMBL/GenBank/DDBJ databases">
        <title>Enhanced detection system for hospital associated transmission using whole genome sequencing surveillance.</title>
        <authorList>
            <person name="Harrison L.H."/>
            <person name="Van Tyne D."/>
            <person name="Marsh J.W."/>
            <person name="Griffith M.P."/>
            <person name="Snyder D.J."/>
            <person name="Cooper V.S."/>
            <person name="Mustapha M."/>
        </authorList>
    </citation>
    <scope>NUCLEOTIDE SEQUENCE</scope>
    <source>
        <strain evidence="1">PSB00042</strain>
    </source>
</reference>
<name>A0A8I1JKJ0_PSEPU</name>
<dbReference type="EMBL" id="JAEHTE010000015">
    <property type="protein sequence ID" value="MBI6885098.1"/>
    <property type="molecule type" value="Genomic_DNA"/>
</dbReference>
<protein>
    <submittedName>
        <fullName evidence="1">Uncharacterized protein</fullName>
    </submittedName>
</protein>
<dbReference type="RefSeq" id="WP_198747501.1">
    <property type="nucleotide sequence ID" value="NZ_JAEHTE010000015.1"/>
</dbReference>
<proteinExistence type="predicted"/>
<sequence>MVDIAIVEFCAETHTSRGLQEDISPQVMLPIAALESEGSIADISVEDLGIRVDLVKELRKLPADALANIRHFQTQVGCLNRCGFCSQGAGKTLWNMPRQALANLIAALKTVCLEHAMSRGLVVGNPLDGNHVFSTDFVMPALGLLGDQRKDRPGVIYCYLDNDPAAYPHLDDMIQWLHEDLGVKVRIATVGYSRRNLMIQQMHERISEHLRDGLAGLRLSFSPYTYGWTSMAEGRGDASRDEFEQDTAALLSTYRTLFISRKGRKGACTELRFRPLIDTAPVEVATIDGRLTIRCESYLVIQAEPDELPVANITDAKSHSNDLDVVGSRCFVIRAEPHVLENHADALVGAIKTGASLPVEVHAFYEALLHRLKNDDGEYFAVDAERTAKGVFSKFFYPHVGSRPKAGMIDGERYHLNAMMAAKLNGQCSTWEDVDSLLNGLLAKASSLESFDAGAAKYIRTEVVDLLQSYVRVLKIADYPSTTYFDKEQSVDTGHICNLGRAYSEYKTIASRPDLPLTPKHERAFGPTGELAEEGIAWRLAVTPQDIAKNACGERNTYQEQPSILIEKLDLAMTATSSGQSQARYFIRTQPIQRITLRDSMQFPVIPGHLPRKQA</sequence>
<evidence type="ECO:0000313" key="2">
    <source>
        <dbReference type="Proteomes" id="UP000637061"/>
    </source>
</evidence>
<gene>
    <name evidence="1" type="ORF">JEU22_14380</name>
</gene>
<comment type="caution">
    <text evidence="1">The sequence shown here is derived from an EMBL/GenBank/DDBJ whole genome shotgun (WGS) entry which is preliminary data.</text>
</comment>
<evidence type="ECO:0000313" key="1">
    <source>
        <dbReference type="EMBL" id="MBI6885098.1"/>
    </source>
</evidence>
<dbReference type="AlphaFoldDB" id="A0A8I1JKJ0"/>
<organism evidence="1 2">
    <name type="scientific">Pseudomonas putida</name>
    <name type="common">Arthrobacter siderocapsulatus</name>
    <dbReference type="NCBI Taxonomy" id="303"/>
    <lineage>
        <taxon>Bacteria</taxon>
        <taxon>Pseudomonadati</taxon>
        <taxon>Pseudomonadota</taxon>
        <taxon>Gammaproteobacteria</taxon>
        <taxon>Pseudomonadales</taxon>
        <taxon>Pseudomonadaceae</taxon>
        <taxon>Pseudomonas</taxon>
    </lineage>
</organism>
<accession>A0A8I1JKJ0</accession>
<dbReference type="Proteomes" id="UP000637061">
    <property type="component" value="Unassembled WGS sequence"/>
</dbReference>